<dbReference type="InterPro" id="IPR001202">
    <property type="entry name" value="WW_dom"/>
</dbReference>
<proteinExistence type="predicted"/>
<dbReference type="InterPro" id="IPR036020">
    <property type="entry name" value="WW_dom_sf"/>
</dbReference>
<dbReference type="EMBL" id="LT635766">
    <property type="protein sequence ID" value="SGZ53532.1"/>
    <property type="molecule type" value="Genomic_DNA"/>
</dbReference>
<evidence type="ECO:0000259" key="1">
    <source>
        <dbReference type="PROSITE" id="PS50020"/>
    </source>
</evidence>
<evidence type="ECO:0000313" key="3">
    <source>
        <dbReference type="Proteomes" id="UP000182259"/>
    </source>
</evidence>
<protein>
    <submittedName>
        <fullName evidence="2">CIC11C00000005687</fullName>
    </submittedName>
</protein>
<gene>
    <name evidence="2" type="ORF">SAMEA4029009_CIC11G00000005687</name>
</gene>
<dbReference type="Pfam" id="PF00397">
    <property type="entry name" value="WW"/>
    <property type="match status" value="1"/>
</dbReference>
<sequence length="144" mass="16033">MTDASLPKPSRPPPPALPEGWVAIWDEEYKRYYYANRVTRETQWEIPTASAAPRPPPTYNTSVPQQVPALSHVQQTQQVPVQHIQQVQGVQTVPVVQQVPVVQTVPVVQQVPVAVPVVHRRPASGLVTGMLVGSMIGGRRRRRR</sequence>
<dbReference type="AlphaFoldDB" id="A0A1L0DAI1"/>
<reference evidence="2 3" key="1">
    <citation type="submission" date="2016-10" db="EMBL/GenBank/DDBJ databases">
        <authorList>
            <person name="de Groot N.N."/>
        </authorList>
    </citation>
    <scope>NUCLEOTIDE SEQUENCE [LARGE SCALE GENOMIC DNA]</scope>
    <source>
        <strain evidence="2 3">PYCC 4715</strain>
    </source>
</reference>
<feature type="domain" description="WW" evidence="1">
    <location>
        <begin position="15"/>
        <end position="49"/>
    </location>
</feature>
<organism evidence="2 3">
    <name type="scientific">Sungouiella intermedia</name>
    <dbReference type="NCBI Taxonomy" id="45354"/>
    <lineage>
        <taxon>Eukaryota</taxon>
        <taxon>Fungi</taxon>
        <taxon>Dikarya</taxon>
        <taxon>Ascomycota</taxon>
        <taxon>Saccharomycotina</taxon>
        <taxon>Pichiomycetes</taxon>
        <taxon>Metschnikowiaceae</taxon>
        <taxon>Sungouiella</taxon>
    </lineage>
</organism>
<accession>A0A1L0DAI1</accession>
<evidence type="ECO:0000313" key="2">
    <source>
        <dbReference type="EMBL" id="SGZ53532.1"/>
    </source>
</evidence>
<dbReference type="Gene3D" id="2.20.70.10">
    <property type="match status" value="1"/>
</dbReference>
<dbReference type="CDD" id="cd00201">
    <property type="entry name" value="WW"/>
    <property type="match status" value="1"/>
</dbReference>
<dbReference type="SUPFAM" id="SSF51045">
    <property type="entry name" value="WW domain"/>
    <property type="match status" value="1"/>
</dbReference>
<dbReference type="Proteomes" id="UP000182259">
    <property type="component" value="Chromosome III"/>
</dbReference>
<dbReference type="PROSITE" id="PS50020">
    <property type="entry name" value="WW_DOMAIN_2"/>
    <property type="match status" value="1"/>
</dbReference>
<dbReference type="PROSITE" id="PS01159">
    <property type="entry name" value="WW_DOMAIN_1"/>
    <property type="match status" value="1"/>
</dbReference>
<name>A0A1L0DAI1_9ASCO</name>
<dbReference type="SMART" id="SM00456">
    <property type="entry name" value="WW"/>
    <property type="match status" value="1"/>
</dbReference>